<evidence type="ECO:0000313" key="2">
    <source>
        <dbReference type="Proteomes" id="UP000274131"/>
    </source>
</evidence>
<evidence type="ECO:0000313" key="3">
    <source>
        <dbReference type="WBParaSite" id="EVEC_0000253001-mRNA-1"/>
    </source>
</evidence>
<evidence type="ECO:0000313" key="1">
    <source>
        <dbReference type="EMBL" id="VDD87095.1"/>
    </source>
</evidence>
<accession>A0A0N4UY84</accession>
<proteinExistence type="predicted"/>
<dbReference type="AlphaFoldDB" id="A0A0N4UY84"/>
<keyword evidence="2" id="KW-1185">Reference proteome</keyword>
<sequence length="338" mass="38582">MDRKKFECTSSVRSGNFNYLLHIPSSSAYMVTSAKGPRLCASQEVRVTQTTDATQNNSTCSIGPVDWSFRRNDLLVFWNGEKDRSGKEANVEYDSTLSAYDLEFQWNCQELSELFGTKIHFHACLELIAVLEVVFSAYMIKAQIFVIDVLSCYKDPTTETCRNLLAALIRNAVLDTQNSIVAKDQEDTVLQRDRLCYGAIDEYYLACPDGTPPIHLVPFCLGYQMMCSQLSYPAKKSCKIDFPHYQQFCTSDEKISCEKSSNCSGRDYSCYCEPYACLQRRYGVDTAAWCQRFELFCNAEKRTEKSLDMIHTLKKTIAIHKHCLEFLNVAKTICVPFR</sequence>
<dbReference type="WBParaSite" id="EVEC_0000253001-mRNA-1">
    <property type="protein sequence ID" value="EVEC_0000253001-mRNA-1"/>
    <property type="gene ID" value="EVEC_0000253001"/>
</dbReference>
<reference evidence="1 2" key="2">
    <citation type="submission" date="2018-10" db="EMBL/GenBank/DDBJ databases">
        <authorList>
            <consortium name="Pathogen Informatics"/>
        </authorList>
    </citation>
    <scope>NUCLEOTIDE SEQUENCE [LARGE SCALE GENOMIC DNA]</scope>
</reference>
<dbReference type="Proteomes" id="UP000274131">
    <property type="component" value="Unassembled WGS sequence"/>
</dbReference>
<name>A0A0N4UY84_ENTVE</name>
<protein>
    <submittedName>
        <fullName evidence="3">Chitin-binding type-2 domain-containing protein</fullName>
    </submittedName>
</protein>
<organism evidence="3">
    <name type="scientific">Enterobius vermicularis</name>
    <name type="common">Human pinworm</name>
    <dbReference type="NCBI Taxonomy" id="51028"/>
    <lineage>
        <taxon>Eukaryota</taxon>
        <taxon>Metazoa</taxon>
        <taxon>Ecdysozoa</taxon>
        <taxon>Nematoda</taxon>
        <taxon>Chromadorea</taxon>
        <taxon>Rhabditida</taxon>
        <taxon>Spirurina</taxon>
        <taxon>Oxyuridomorpha</taxon>
        <taxon>Oxyuroidea</taxon>
        <taxon>Oxyuridae</taxon>
        <taxon>Enterobius</taxon>
    </lineage>
</organism>
<dbReference type="EMBL" id="UXUI01007341">
    <property type="protein sequence ID" value="VDD87095.1"/>
    <property type="molecule type" value="Genomic_DNA"/>
</dbReference>
<reference evidence="3" key="1">
    <citation type="submission" date="2017-02" db="UniProtKB">
        <authorList>
            <consortium name="WormBaseParasite"/>
        </authorList>
    </citation>
    <scope>IDENTIFICATION</scope>
</reference>
<gene>
    <name evidence="1" type="ORF">EVEC_LOCUS2238</name>
</gene>
<dbReference type="OrthoDB" id="5870303at2759"/>